<feature type="compositionally biased region" description="Basic residues" evidence="1">
    <location>
        <begin position="1851"/>
        <end position="1862"/>
    </location>
</feature>
<feature type="compositionally biased region" description="Acidic residues" evidence="1">
    <location>
        <begin position="182"/>
        <end position="318"/>
    </location>
</feature>
<feature type="compositionally biased region" description="Acidic residues" evidence="1">
    <location>
        <begin position="133"/>
        <end position="148"/>
    </location>
</feature>
<feature type="compositionally biased region" description="Acidic residues" evidence="1">
    <location>
        <begin position="733"/>
        <end position="749"/>
    </location>
</feature>
<feature type="compositionally biased region" description="Basic and acidic residues" evidence="1">
    <location>
        <begin position="463"/>
        <end position="473"/>
    </location>
</feature>
<feature type="compositionally biased region" description="Polar residues" evidence="1">
    <location>
        <begin position="1594"/>
        <end position="1611"/>
    </location>
</feature>
<comment type="caution">
    <text evidence="2">The sequence shown here is derived from an EMBL/GenBank/DDBJ whole genome shotgun (WGS) entry which is preliminary data.</text>
</comment>
<feature type="compositionally biased region" description="Acidic residues" evidence="1">
    <location>
        <begin position="506"/>
        <end position="515"/>
    </location>
</feature>
<feature type="region of interest" description="Disordered" evidence="1">
    <location>
        <begin position="1661"/>
        <end position="1786"/>
    </location>
</feature>
<feature type="region of interest" description="Disordered" evidence="1">
    <location>
        <begin position="1261"/>
        <end position="1371"/>
    </location>
</feature>
<feature type="compositionally biased region" description="Acidic residues" evidence="1">
    <location>
        <begin position="368"/>
        <end position="379"/>
    </location>
</feature>
<feature type="compositionally biased region" description="Basic and acidic residues" evidence="1">
    <location>
        <begin position="1501"/>
        <end position="1517"/>
    </location>
</feature>
<feature type="compositionally biased region" description="Acidic residues" evidence="1">
    <location>
        <begin position="1"/>
        <end position="56"/>
    </location>
</feature>
<feature type="compositionally biased region" description="Basic and acidic residues" evidence="1">
    <location>
        <begin position="495"/>
        <end position="505"/>
    </location>
</feature>
<accession>A0AAN7BFF4</accession>
<proteinExistence type="predicted"/>
<dbReference type="EMBL" id="MU865498">
    <property type="protein sequence ID" value="KAK4221994.1"/>
    <property type="molecule type" value="Genomic_DNA"/>
</dbReference>
<feature type="compositionally biased region" description="Acidic residues" evidence="1">
    <location>
        <begin position="90"/>
        <end position="105"/>
    </location>
</feature>
<feature type="compositionally biased region" description="Acidic residues" evidence="1">
    <location>
        <begin position="156"/>
        <end position="173"/>
    </location>
</feature>
<gene>
    <name evidence="2" type="ORF">QBC38DRAFT_490911</name>
</gene>
<feature type="compositionally biased region" description="Polar residues" evidence="1">
    <location>
        <begin position="1094"/>
        <end position="1107"/>
    </location>
</feature>
<feature type="compositionally biased region" description="Acidic residues" evidence="1">
    <location>
        <begin position="524"/>
        <end position="533"/>
    </location>
</feature>
<feature type="compositionally biased region" description="Polar residues" evidence="1">
    <location>
        <begin position="847"/>
        <end position="856"/>
    </location>
</feature>
<feature type="compositionally biased region" description="Polar residues" evidence="1">
    <location>
        <begin position="1322"/>
        <end position="1343"/>
    </location>
</feature>
<sequence>MLDGEGGEYMDDGEGGEYMDDGEGGEYMDNGEDGGYMDDVEPFENGEGEDEYGGSEDMDRGFGEDLDAGASGYGSGAGDYDAGGDAPADYNDDGDMGGYDDEDGGFVESDGGETPLDDYSGGGDADDYSGGGDADDYPPEDEVFEAVVEDEHQEGYPDDDERDAGQENEEEYKDYEPGANNDDGDVEQEDVDYGAMEVDEDIHDYGDMDENGEYDLGDDETERGGEDLGDGDEEAAYSEYDNEEIGFDGSYQDDDLEGSGDMDAGDGLDDQFGIDDQEQFDDQDERDIEDDLDAVVEEEEEFGGEDELDMDPMGDIDEAGQGLDIDTDASGGGDDDLDEVYGIDDMEDTDDRGGLDDTDSPDHGGYEGDADNFGQEDNDFDRGDFNQEQYTKSGNDSSEYQPDSPTQYTSNAYQQDFSQPPSPAQQSYSPTRSPEPTHSFDSTEQEEPADTEVGYQEPESEPQVDREEEFVSDREEEPSVPSFQLVEVEEETEQEDHRPDSYHGDDDADEVEYLETEERSFEQNNDDSAEEDNFSAGGDDSGAEEDEAIEEDASLEEDEPEPYSATVAAFEDDSDDQTPVDQPQANDFDDDDEPAYDLDDGPEDVTHLNHPSDDERNFDDELTDQSDDEDEFQGKQEADQISEIGVAESDRAASEDEEENFEVYSRRDDGHGEQEAGETFEVEAVESDHGASEDEEHFQEEQSEVGVVESEDEQDEDEEREPEAEGILTAVDAESDREASEDEQEDPSVLDDRRDDDLAEQEADEASEVDAADPDREVSEDGGDEEEEQHEVFFDRQDNEPLDDPEPTDDESEHDAEVTDDVEVHRGADDDDRIFEVPPVFDEPQSRSHVQKTSVYGQAESPTVEDTPAITKSTEHQPEPERQEDLYNGDGWPDEYDEEIVTDQNMYSQRDDNPRFVAAPVQEDVIYIHEERSTGPDLNRPPTPEEDFSPPHSPAQEQYGQFEESGHEDERNNNVVVDETDEEVEVDDVNPAIPTSPQAKVQARILATGMQSDQDQEDDEGDSIIDSYSDPEMDSPVIAQEPMTPPQNHYPQETTRNTYFGDNQYSPPLTPTGDSFDDEHRFSGFTGDHLKSPGLTNNWARQSQLTSPRAPMTATQDHGYPLSLYDGSDWGDRALTPPPDEDAPPLPTSNNFDMINGNQLHQEDGELDIRYGEDHDERFFLPSQQPQARAIETEQEEVVEEEEDTFDGNVLPQFPAPLFHKSSPRQDTAAFPPQASPLPTIETSASNQYFENSVVIESSLSTQSFEDNADKAEFPTSRSETPESIDDDEPEFEMQTAPVRSESPYTSPVFLSRELQPVEQPKAQSPTIVQEQYQSAVDNSQKTPVPYLEDQTKLSTVESPPPVGPIHEEDEEHPDWDVHTYDEYHQEVPVNLAIPERFEEYHDESPVHGRHTPHPVFVAFHQGPEEATQRPKPMEAEVPLSAEAQPKMLQAAEMDRTDQPLTPQLEPYESYDDYIDPDSLPKNEELEASNVTDVPELTPQEELHQIREEPEPTKEEEPQQSAPPPGQALSLFPKRKPVENPTRVLPQPRSAAPPAEDRDGSIPQMQTQMPYQANDPMAMNVAPERRGEEEQAYVANQSSPTPLGNPGGKNNNQKYQWLLPVMSIATMGYGVEVLKQQYPRESLPSSGWSLKAIAAKWFGSGDKSVKDDGVRSVRSVATEAHGSPQVSSMSAPQDVDNVDNGTIERSRKHQTDTPTEATRSISPGPSSPLDESSSTPPHPTKKSTWLSRLFARKPKNSEVSDGIELGNMPSSKSPPLQHSRALNKTTEEVRRVGRVNSGSPALIASESRKSTVVNVVGGGNGSGYTQQQETIVEEEDEAGGPMKMGLFTGKIKSKSQRSKTQRKVQGSPPALPHVDTSRLVSTPNGKGGGNWFWMDVYW</sequence>
<feature type="compositionally biased region" description="Basic and acidic residues" evidence="1">
    <location>
        <begin position="873"/>
        <end position="885"/>
    </location>
</feature>
<feature type="compositionally biased region" description="Acidic residues" evidence="1">
    <location>
        <begin position="978"/>
        <end position="988"/>
    </location>
</feature>
<feature type="compositionally biased region" description="Polar residues" evidence="1">
    <location>
        <begin position="431"/>
        <end position="442"/>
    </location>
</feature>
<feature type="compositionally biased region" description="Basic and acidic residues" evidence="1">
    <location>
        <begin position="790"/>
        <end position="799"/>
    </location>
</feature>
<name>A0AAN7BFF4_9PEZI</name>
<feature type="compositionally biased region" description="Acidic residues" evidence="1">
    <location>
        <begin position="1283"/>
        <end position="1292"/>
    </location>
</feature>
<feature type="compositionally biased region" description="Acidic residues" evidence="1">
    <location>
        <begin position="693"/>
        <end position="724"/>
    </location>
</feature>
<feature type="region of interest" description="Disordered" evidence="1">
    <location>
        <begin position="1402"/>
        <end position="1611"/>
    </location>
</feature>
<feature type="compositionally biased region" description="Acidic residues" evidence="1">
    <location>
        <begin position="616"/>
        <end position="631"/>
    </location>
</feature>
<feature type="compositionally biased region" description="Polar residues" evidence="1">
    <location>
        <begin position="1712"/>
        <end position="1724"/>
    </location>
</feature>
<reference evidence="2" key="2">
    <citation type="submission" date="2023-05" db="EMBL/GenBank/DDBJ databases">
        <authorList>
            <consortium name="Lawrence Berkeley National Laboratory"/>
            <person name="Steindorff A."/>
            <person name="Hensen N."/>
            <person name="Bonometti L."/>
            <person name="Westerberg I."/>
            <person name="Brannstrom I.O."/>
            <person name="Guillou S."/>
            <person name="Cros-Aarteil S."/>
            <person name="Calhoun S."/>
            <person name="Haridas S."/>
            <person name="Kuo A."/>
            <person name="Mondo S."/>
            <person name="Pangilinan J."/>
            <person name="Riley R."/>
            <person name="Labutti K."/>
            <person name="Andreopoulos B."/>
            <person name="Lipzen A."/>
            <person name="Chen C."/>
            <person name="Yanf M."/>
            <person name="Daum C."/>
            <person name="Ng V."/>
            <person name="Clum A."/>
            <person name="Ohm R."/>
            <person name="Martin F."/>
            <person name="Silar P."/>
            <person name="Natvig D."/>
            <person name="Lalanne C."/>
            <person name="Gautier V."/>
            <person name="Ament-Velasquez S.L."/>
            <person name="Kruys A."/>
            <person name="Hutchinson M.I."/>
            <person name="Powell A.J."/>
            <person name="Barry K."/>
            <person name="Miller A.N."/>
            <person name="Grigoriev I.V."/>
            <person name="Debuchy R."/>
            <person name="Gladieux P."/>
            <person name="Thoren M.H."/>
            <person name="Johannesson H."/>
        </authorList>
    </citation>
    <scope>NUCLEOTIDE SEQUENCE</scope>
    <source>
        <strain evidence="2">CBS 990.96</strain>
    </source>
</reference>
<feature type="compositionally biased region" description="Low complexity" evidence="1">
    <location>
        <begin position="78"/>
        <end position="89"/>
    </location>
</feature>
<feature type="region of interest" description="Disordered" evidence="1">
    <location>
        <begin position="1194"/>
        <end position="1240"/>
    </location>
</feature>
<evidence type="ECO:0000256" key="1">
    <source>
        <dbReference type="SAM" id="MobiDB-lite"/>
    </source>
</evidence>
<feature type="compositionally biased region" description="Acidic residues" evidence="1">
    <location>
        <begin position="800"/>
        <end position="821"/>
    </location>
</feature>
<feature type="compositionally biased region" description="Acidic residues" evidence="1">
    <location>
        <begin position="780"/>
        <end position="789"/>
    </location>
</feature>
<protein>
    <submittedName>
        <fullName evidence="2">Uncharacterized protein</fullName>
    </submittedName>
</protein>
<reference evidence="2" key="1">
    <citation type="journal article" date="2023" name="Mol. Phylogenet. Evol.">
        <title>Genome-scale phylogeny and comparative genomics of the fungal order Sordariales.</title>
        <authorList>
            <person name="Hensen N."/>
            <person name="Bonometti L."/>
            <person name="Westerberg I."/>
            <person name="Brannstrom I.O."/>
            <person name="Guillou S."/>
            <person name="Cros-Aarteil S."/>
            <person name="Calhoun S."/>
            <person name="Haridas S."/>
            <person name="Kuo A."/>
            <person name="Mondo S."/>
            <person name="Pangilinan J."/>
            <person name="Riley R."/>
            <person name="LaButti K."/>
            <person name="Andreopoulos B."/>
            <person name="Lipzen A."/>
            <person name="Chen C."/>
            <person name="Yan M."/>
            <person name="Daum C."/>
            <person name="Ng V."/>
            <person name="Clum A."/>
            <person name="Steindorff A."/>
            <person name="Ohm R.A."/>
            <person name="Martin F."/>
            <person name="Silar P."/>
            <person name="Natvig D.O."/>
            <person name="Lalanne C."/>
            <person name="Gautier V."/>
            <person name="Ament-Velasquez S.L."/>
            <person name="Kruys A."/>
            <person name="Hutchinson M.I."/>
            <person name="Powell A.J."/>
            <person name="Barry K."/>
            <person name="Miller A.N."/>
            <person name="Grigoriev I.V."/>
            <person name="Debuchy R."/>
            <person name="Gladieux P."/>
            <person name="Hiltunen Thoren M."/>
            <person name="Johannesson H."/>
        </authorList>
    </citation>
    <scope>NUCLEOTIDE SEQUENCE</scope>
    <source>
        <strain evidence="2">CBS 990.96</strain>
    </source>
</reference>
<dbReference type="Proteomes" id="UP001301958">
    <property type="component" value="Unassembled WGS sequence"/>
</dbReference>
<feature type="compositionally biased region" description="Basic and acidic residues" evidence="1">
    <location>
        <begin position="351"/>
        <end position="366"/>
    </location>
</feature>
<feature type="region of interest" description="Disordered" evidence="1">
    <location>
        <begin position="1851"/>
        <end position="1876"/>
    </location>
</feature>
<evidence type="ECO:0000313" key="3">
    <source>
        <dbReference type="Proteomes" id="UP001301958"/>
    </source>
</evidence>
<feature type="region of interest" description="Disordered" evidence="1">
    <location>
        <begin position="930"/>
        <end position="1157"/>
    </location>
</feature>
<evidence type="ECO:0000313" key="2">
    <source>
        <dbReference type="EMBL" id="KAK4221994.1"/>
    </source>
</evidence>
<organism evidence="2 3">
    <name type="scientific">Podospora fimiseda</name>
    <dbReference type="NCBI Taxonomy" id="252190"/>
    <lineage>
        <taxon>Eukaryota</taxon>
        <taxon>Fungi</taxon>
        <taxon>Dikarya</taxon>
        <taxon>Ascomycota</taxon>
        <taxon>Pezizomycotina</taxon>
        <taxon>Sordariomycetes</taxon>
        <taxon>Sordariomycetidae</taxon>
        <taxon>Sordariales</taxon>
        <taxon>Podosporaceae</taxon>
        <taxon>Podospora</taxon>
    </lineage>
</organism>
<feature type="compositionally biased region" description="Acidic residues" evidence="1">
    <location>
        <begin position="1194"/>
        <end position="1206"/>
    </location>
</feature>
<feature type="compositionally biased region" description="Polar residues" evidence="1">
    <location>
        <begin position="1768"/>
        <end position="1784"/>
    </location>
</feature>
<feature type="compositionally biased region" description="Acidic residues" evidence="1">
    <location>
        <begin position="587"/>
        <end position="603"/>
    </location>
</feature>
<feature type="compositionally biased region" description="Acidic residues" evidence="1">
    <location>
        <begin position="333"/>
        <end position="350"/>
    </location>
</feature>
<feature type="compositionally biased region" description="Acidic residues" evidence="1">
    <location>
        <begin position="1014"/>
        <end position="1033"/>
    </location>
</feature>
<feature type="compositionally biased region" description="Polar residues" evidence="1">
    <location>
        <begin position="386"/>
        <end position="413"/>
    </location>
</feature>
<feature type="compositionally biased region" description="Basic and acidic residues" evidence="1">
    <location>
        <begin position="664"/>
        <end position="674"/>
    </location>
</feature>
<feature type="compositionally biased region" description="Acidic residues" evidence="1">
    <location>
        <begin position="757"/>
        <end position="772"/>
    </location>
</feature>
<feature type="compositionally biased region" description="Basic and acidic residues" evidence="1">
    <location>
        <begin position="604"/>
        <end position="615"/>
    </location>
</feature>
<feature type="compositionally biased region" description="Basic and acidic residues" evidence="1">
    <location>
        <begin position="1423"/>
        <end position="1435"/>
    </location>
</feature>
<feature type="compositionally biased region" description="Acidic residues" evidence="1">
    <location>
        <begin position="675"/>
        <end position="685"/>
    </location>
</feature>
<feature type="compositionally biased region" description="Polar residues" evidence="1">
    <location>
        <begin position="1046"/>
        <end position="1067"/>
    </location>
</feature>
<feature type="compositionally biased region" description="Low complexity" evidence="1">
    <location>
        <begin position="414"/>
        <end position="430"/>
    </location>
</feature>
<feature type="compositionally biased region" description="Basic and acidic residues" evidence="1">
    <location>
        <begin position="1702"/>
        <end position="1711"/>
    </location>
</feature>
<keyword evidence="3" id="KW-1185">Reference proteome</keyword>
<feature type="compositionally biased region" description="Acidic residues" evidence="1">
    <location>
        <begin position="541"/>
        <end position="561"/>
    </location>
</feature>
<feature type="region of interest" description="Disordered" evidence="1">
    <location>
        <begin position="1"/>
        <end position="896"/>
    </location>
</feature>